<dbReference type="GO" id="GO:0008233">
    <property type="term" value="F:peptidase activity"/>
    <property type="evidence" value="ECO:0007669"/>
    <property type="project" value="InterPro"/>
</dbReference>
<dbReference type="InterPro" id="IPR005074">
    <property type="entry name" value="Peptidase_C39"/>
</dbReference>
<name>A0A1G2U2M5_9BACT</name>
<evidence type="ECO:0000313" key="2">
    <source>
        <dbReference type="EMBL" id="OHB03052.1"/>
    </source>
</evidence>
<reference evidence="2 3" key="1">
    <citation type="journal article" date="2016" name="Nat. Commun.">
        <title>Thousands of microbial genomes shed light on interconnected biogeochemical processes in an aquifer system.</title>
        <authorList>
            <person name="Anantharaman K."/>
            <person name="Brown C.T."/>
            <person name="Hug L.A."/>
            <person name="Sharon I."/>
            <person name="Castelle C.J."/>
            <person name="Probst A.J."/>
            <person name="Thomas B.C."/>
            <person name="Singh A."/>
            <person name="Wilkins M.J."/>
            <person name="Karaoz U."/>
            <person name="Brodie E.L."/>
            <person name="Williams K.H."/>
            <person name="Hubbard S.S."/>
            <person name="Banfield J.F."/>
        </authorList>
    </citation>
    <scope>NUCLEOTIDE SEQUENCE [LARGE SCALE GENOMIC DNA]</scope>
</reference>
<dbReference type="AlphaFoldDB" id="A0A1G2U2M5"/>
<gene>
    <name evidence="2" type="ORF">A3B14_00090</name>
</gene>
<dbReference type="Proteomes" id="UP000176800">
    <property type="component" value="Unassembled WGS sequence"/>
</dbReference>
<accession>A0A1G2U2M5</accession>
<proteinExistence type="predicted"/>
<feature type="domain" description="Peptidase C39" evidence="1">
    <location>
        <begin position="28"/>
        <end position="161"/>
    </location>
</feature>
<dbReference type="Pfam" id="PF03412">
    <property type="entry name" value="Peptidase_C39"/>
    <property type="match status" value="1"/>
</dbReference>
<dbReference type="GO" id="GO:0005524">
    <property type="term" value="F:ATP binding"/>
    <property type="evidence" value="ECO:0007669"/>
    <property type="project" value="InterPro"/>
</dbReference>
<evidence type="ECO:0000259" key="1">
    <source>
        <dbReference type="PROSITE" id="PS50990"/>
    </source>
</evidence>
<sequence>MLNNDLQQQNTEKQKLGTENIHVKHFLQTTGLCGPSSLRILLSYFGKDYSEAELAQLAQAVSGLGRGEGTEHEGMISAAKSTGAYVFAKEGGKIEELEYFVKKEKLPVIIGWFDEDNDHYSVVVNITDKNIIIVDPATDEPERWINRGTFPRIWFDFVGKEDNIVSWGWYMVVTFEKKKFDVSGGHYY</sequence>
<organism evidence="2 3">
    <name type="scientific">Candidatus Zambryskibacteria bacterium RIFCSPLOWO2_01_FULL_45_21</name>
    <dbReference type="NCBI Taxonomy" id="1802761"/>
    <lineage>
        <taxon>Bacteria</taxon>
        <taxon>Candidatus Zambryskiibacteriota</taxon>
    </lineage>
</organism>
<evidence type="ECO:0000313" key="3">
    <source>
        <dbReference type="Proteomes" id="UP000176800"/>
    </source>
</evidence>
<dbReference type="GO" id="GO:0016020">
    <property type="term" value="C:membrane"/>
    <property type="evidence" value="ECO:0007669"/>
    <property type="project" value="InterPro"/>
</dbReference>
<dbReference type="EMBL" id="MHWE01000023">
    <property type="protein sequence ID" value="OHB03052.1"/>
    <property type="molecule type" value="Genomic_DNA"/>
</dbReference>
<dbReference type="PROSITE" id="PS50990">
    <property type="entry name" value="PEPTIDASE_C39"/>
    <property type="match status" value="1"/>
</dbReference>
<protein>
    <recommendedName>
        <fullName evidence="1">Peptidase C39 domain-containing protein</fullName>
    </recommendedName>
</protein>
<dbReference type="GO" id="GO:0006508">
    <property type="term" value="P:proteolysis"/>
    <property type="evidence" value="ECO:0007669"/>
    <property type="project" value="InterPro"/>
</dbReference>
<dbReference type="Gene3D" id="3.90.70.10">
    <property type="entry name" value="Cysteine proteinases"/>
    <property type="match status" value="1"/>
</dbReference>
<comment type="caution">
    <text evidence="2">The sequence shown here is derived from an EMBL/GenBank/DDBJ whole genome shotgun (WGS) entry which is preliminary data.</text>
</comment>